<name>A0A365L2K8_9BACL</name>
<evidence type="ECO:0008006" key="3">
    <source>
        <dbReference type="Google" id="ProtNLM"/>
    </source>
</evidence>
<reference evidence="1 2" key="1">
    <citation type="submission" date="2018-06" db="EMBL/GenBank/DDBJ databases">
        <title>The draft genome sequences of strains SCU63 and S1.</title>
        <authorList>
            <person name="Gan L."/>
        </authorList>
    </citation>
    <scope>NUCLEOTIDE SEQUENCE [LARGE SCALE GENOMIC DNA]</scope>
    <source>
        <strain evidence="1 2">SCU63</strain>
    </source>
</reference>
<proteinExistence type="predicted"/>
<keyword evidence="2" id="KW-1185">Reference proteome</keyword>
<organism evidence="1 2">
    <name type="scientific">Planococcus halotolerans</name>
    <dbReference type="NCBI Taxonomy" id="2233542"/>
    <lineage>
        <taxon>Bacteria</taxon>
        <taxon>Bacillati</taxon>
        <taxon>Bacillota</taxon>
        <taxon>Bacilli</taxon>
        <taxon>Bacillales</taxon>
        <taxon>Caryophanaceae</taxon>
        <taxon>Planococcus</taxon>
    </lineage>
</organism>
<protein>
    <recommendedName>
        <fullName evidence="3">DUF3221 domain-containing protein</fullName>
    </recommendedName>
</protein>
<sequence length="109" mass="12556">MENSLKSISVFSVLLLLIGGCTFAPYTFQNTVVGTIEEIEIEEKFFMEDEFLVIEEENRQPDNSLYTIPVSDSEAYDVGQKVKVDIYSNTEADVWDLDHMKFEIEVMDE</sequence>
<evidence type="ECO:0000313" key="1">
    <source>
        <dbReference type="EMBL" id="RAZ79309.1"/>
    </source>
</evidence>
<dbReference type="Proteomes" id="UP000251002">
    <property type="component" value="Unassembled WGS sequence"/>
</dbReference>
<dbReference type="EMBL" id="QLZR01000002">
    <property type="protein sequence ID" value="RAZ79309.1"/>
    <property type="molecule type" value="Genomic_DNA"/>
</dbReference>
<dbReference type="RefSeq" id="WP_112222886.1">
    <property type="nucleotide sequence ID" value="NZ_CP196859.1"/>
</dbReference>
<evidence type="ECO:0000313" key="2">
    <source>
        <dbReference type="Proteomes" id="UP000251002"/>
    </source>
</evidence>
<accession>A0A365L2K8</accession>
<gene>
    <name evidence="1" type="ORF">DP120_06780</name>
</gene>
<comment type="caution">
    <text evidence="1">The sequence shown here is derived from an EMBL/GenBank/DDBJ whole genome shotgun (WGS) entry which is preliminary data.</text>
</comment>
<dbReference type="PROSITE" id="PS51257">
    <property type="entry name" value="PROKAR_LIPOPROTEIN"/>
    <property type="match status" value="1"/>
</dbReference>
<dbReference type="AlphaFoldDB" id="A0A365L2K8"/>